<evidence type="ECO:0000313" key="2">
    <source>
        <dbReference type="EMBL" id="OAJ58567.1"/>
    </source>
</evidence>
<evidence type="ECO:0000313" key="1">
    <source>
        <dbReference type="EMBL" id="OAJ55974.1"/>
    </source>
</evidence>
<dbReference type="Proteomes" id="UP000078116">
    <property type="component" value="Unassembled WGS sequence"/>
</dbReference>
<dbReference type="EMBL" id="LXKA01000337">
    <property type="protein sequence ID" value="OAJ55974.1"/>
    <property type="molecule type" value="Genomic_DNA"/>
</dbReference>
<keyword evidence="3" id="KW-1185">Reference proteome</keyword>
<name>A0A1A9N232_9BURK</name>
<dbReference type="AlphaFoldDB" id="A0A1A9N232"/>
<protein>
    <submittedName>
        <fullName evidence="1">Uncharacterized protein</fullName>
    </submittedName>
</protein>
<evidence type="ECO:0000313" key="3">
    <source>
        <dbReference type="Proteomes" id="UP000077961"/>
    </source>
</evidence>
<sequence length="439" mass="48128">MTTTESGADGVIEVLQPSPVPNNPCLDYLPVWNGFDDAMDRLTVEPTRLGNGRMESDGVANFPTSVQAHLIRAIVEAMFFSTFERNPADFEYQRLMFNASAVLAETEDCHGHAIPTKAISVRNGGARGIFVFMPAEMGQDTLVKAIEDYVGTQSKWFYVNTPHRGPIEVNKVKSLTVRFPPNGSPKRFVKTLLHAIDSAAQTGYANETTGPFHRLPDECAFAMCALCIQHNIGVILVPDITAKALEQSGASVLLGELSQFAKLSGVPLVCLGSTGAASRLVELGATASPLYSKGGVSIAALELEEAQWGLWTEYLWDNYLRFVFNHVMPDWLHKELWKHSRGHTEVATKLVRHIYERRELTAGEELTPELLSSFAEQALKLERAPLRAVAHVRANRPTARDGALRYADWLPLDTSIAAIPAVNESYSGSLLLPLIGEAS</sequence>
<accession>A0A1A9N232</accession>
<reference evidence="3 4" key="1">
    <citation type="submission" date="2016-04" db="EMBL/GenBank/DDBJ databases">
        <title>Reclassification of Paraburkholderia panaciterrae (Farh et al. 2015) Dobritsa &amp; Samadpour 2016 as a later homotypic synonym of Paraburkholderia ginsengiterrae (Farh et al. 2015) Dobritsa &amp; Samadpour 2016.</title>
        <authorList>
            <person name="Dobritsa A.P."/>
            <person name="Kutumbaka K."/>
            <person name="Samadpour M."/>
        </authorList>
    </citation>
    <scope>NUCLEOTIDE SEQUENCE [LARGE SCALE GENOMIC DNA]</scope>
    <source>
        <strain evidence="1 4">DCY85</strain>
        <strain evidence="2 3">DCY85-1</strain>
    </source>
</reference>
<dbReference type="Proteomes" id="UP000077961">
    <property type="component" value="Unassembled WGS sequence"/>
</dbReference>
<gene>
    <name evidence="2" type="ORF">A6V36_30460</name>
    <name evidence="1" type="ORF">A6V37_32160</name>
</gene>
<dbReference type="OrthoDB" id="9981365at2"/>
<proteinExistence type="predicted"/>
<evidence type="ECO:0000313" key="4">
    <source>
        <dbReference type="Proteomes" id="UP000078116"/>
    </source>
</evidence>
<comment type="caution">
    <text evidence="1">The sequence shown here is derived from an EMBL/GenBank/DDBJ whole genome shotgun (WGS) entry which is preliminary data.</text>
</comment>
<dbReference type="EMBL" id="LXJZ01000175">
    <property type="protein sequence ID" value="OAJ58567.1"/>
    <property type="molecule type" value="Genomic_DNA"/>
</dbReference>
<organism evidence="1 4">
    <name type="scientific">Paraburkholderia ginsengiterrae</name>
    <dbReference type="NCBI Taxonomy" id="1462993"/>
    <lineage>
        <taxon>Bacteria</taxon>
        <taxon>Pseudomonadati</taxon>
        <taxon>Pseudomonadota</taxon>
        <taxon>Betaproteobacteria</taxon>
        <taxon>Burkholderiales</taxon>
        <taxon>Burkholderiaceae</taxon>
        <taxon>Paraburkholderia</taxon>
    </lineage>
</organism>
<dbReference type="RefSeq" id="WP_064268270.1">
    <property type="nucleotide sequence ID" value="NZ_LXJZ01000175.1"/>
</dbReference>